<keyword evidence="4" id="KW-1185">Reference proteome</keyword>
<proteinExistence type="predicted"/>
<protein>
    <recommendedName>
        <fullName evidence="2">NACHT domain-containing protein</fullName>
    </recommendedName>
</protein>
<dbReference type="InterPro" id="IPR007111">
    <property type="entry name" value="NACHT_NTPase"/>
</dbReference>
<dbReference type="Proteomes" id="UP000807342">
    <property type="component" value="Unassembled WGS sequence"/>
</dbReference>
<evidence type="ECO:0000313" key="4">
    <source>
        <dbReference type="Proteomes" id="UP000807342"/>
    </source>
</evidence>
<dbReference type="PROSITE" id="PS50837">
    <property type="entry name" value="NACHT"/>
    <property type="match status" value="1"/>
</dbReference>
<dbReference type="EMBL" id="MU151925">
    <property type="protein sequence ID" value="KAF9441394.1"/>
    <property type="molecule type" value="Genomic_DNA"/>
</dbReference>
<dbReference type="Pfam" id="PF24883">
    <property type="entry name" value="NPHP3_N"/>
    <property type="match status" value="1"/>
</dbReference>
<evidence type="ECO:0000259" key="2">
    <source>
        <dbReference type="PROSITE" id="PS50837"/>
    </source>
</evidence>
<evidence type="ECO:0000256" key="1">
    <source>
        <dbReference type="ARBA" id="ARBA00022737"/>
    </source>
</evidence>
<dbReference type="SUPFAM" id="SSF52540">
    <property type="entry name" value="P-loop containing nucleoside triphosphate hydrolases"/>
    <property type="match status" value="1"/>
</dbReference>
<comment type="caution">
    <text evidence="3">The sequence shown here is derived from an EMBL/GenBank/DDBJ whole genome shotgun (WGS) entry which is preliminary data.</text>
</comment>
<dbReference type="Gene3D" id="3.40.50.300">
    <property type="entry name" value="P-loop containing nucleotide triphosphate hydrolases"/>
    <property type="match status" value="1"/>
</dbReference>
<feature type="non-terminal residue" evidence="3">
    <location>
        <position position="254"/>
    </location>
</feature>
<feature type="domain" description="NACHT" evidence="2">
    <location>
        <begin position="37"/>
        <end position="195"/>
    </location>
</feature>
<keyword evidence="1" id="KW-0677">Repeat</keyword>
<evidence type="ECO:0000313" key="3">
    <source>
        <dbReference type="EMBL" id="KAF9441394.1"/>
    </source>
</evidence>
<dbReference type="OrthoDB" id="163438at2759"/>
<dbReference type="InterPro" id="IPR056884">
    <property type="entry name" value="NPHP3-like_N"/>
</dbReference>
<gene>
    <name evidence="3" type="ORF">P691DRAFT_715190</name>
</gene>
<organism evidence="3 4">
    <name type="scientific">Macrolepiota fuliginosa MF-IS2</name>
    <dbReference type="NCBI Taxonomy" id="1400762"/>
    <lineage>
        <taxon>Eukaryota</taxon>
        <taxon>Fungi</taxon>
        <taxon>Dikarya</taxon>
        <taxon>Basidiomycota</taxon>
        <taxon>Agaricomycotina</taxon>
        <taxon>Agaricomycetes</taxon>
        <taxon>Agaricomycetidae</taxon>
        <taxon>Agaricales</taxon>
        <taxon>Agaricineae</taxon>
        <taxon>Agaricaceae</taxon>
        <taxon>Macrolepiota</taxon>
    </lineage>
</organism>
<accession>A0A9P5WYJ1</accession>
<dbReference type="InterPro" id="IPR027417">
    <property type="entry name" value="P-loop_NTPase"/>
</dbReference>
<dbReference type="AlphaFoldDB" id="A0A9P5WYJ1"/>
<reference evidence="3" key="1">
    <citation type="submission" date="2020-11" db="EMBL/GenBank/DDBJ databases">
        <authorList>
            <consortium name="DOE Joint Genome Institute"/>
            <person name="Ahrendt S."/>
            <person name="Riley R."/>
            <person name="Andreopoulos W."/>
            <person name="Labutti K."/>
            <person name="Pangilinan J."/>
            <person name="Ruiz-Duenas F.J."/>
            <person name="Barrasa J.M."/>
            <person name="Sanchez-Garcia M."/>
            <person name="Camarero S."/>
            <person name="Miyauchi S."/>
            <person name="Serrano A."/>
            <person name="Linde D."/>
            <person name="Babiker R."/>
            <person name="Drula E."/>
            <person name="Ayuso-Fernandez I."/>
            <person name="Pacheco R."/>
            <person name="Padilla G."/>
            <person name="Ferreira P."/>
            <person name="Barriuso J."/>
            <person name="Kellner H."/>
            <person name="Castanera R."/>
            <person name="Alfaro M."/>
            <person name="Ramirez L."/>
            <person name="Pisabarro A.G."/>
            <person name="Kuo A."/>
            <person name="Tritt A."/>
            <person name="Lipzen A."/>
            <person name="He G."/>
            <person name="Yan M."/>
            <person name="Ng V."/>
            <person name="Cullen D."/>
            <person name="Martin F."/>
            <person name="Rosso M.-N."/>
            <person name="Henrissat B."/>
            <person name="Hibbett D."/>
            <person name="Martinez A.T."/>
            <person name="Grigoriev I.V."/>
        </authorList>
    </citation>
    <scope>NUCLEOTIDE SEQUENCE</scope>
    <source>
        <strain evidence="3">MF-IS2</strain>
    </source>
</reference>
<name>A0A9P5WYJ1_9AGAR</name>
<sequence>MSGVEYHSSARAPPPRCCEGTRTRFIDMVEHSSDNERLLFLYGPAGVGKSAIVQTLAEHHAEGRPLSEGATLFFPPLTLGNTSRPPPDDSSKVWLTISYRLAALHPAYAKYANELMKHDPRLVEANMQYQFQKLIAEPFGGKQLLPPACLLPIFIDGLDQCRGHETQRQILQLIGKFISNYPFAPLLWIITSRPDRRLLKEVEEFSPKDRTRMNFIPVDSDDARADVKHFLQTEFSGCQRYYGITAPWPEKDDF</sequence>